<evidence type="ECO:0000256" key="1">
    <source>
        <dbReference type="SAM" id="MobiDB-lite"/>
    </source>
</evidence>
<sequence length="167" mass="18065">MQDPVAWNGKRGWEVNPLSIRGITLRSPPKSNRRQGEVTIPGPDHVHDERNERWQQQEEAASSATRDIADVPAVEVITTTAVHLMSAAAVKLGLADDPDSQLDLDEARKLINSLAGLITAGAPEISDMHARSLRDGLRSLQLAFREASAIPDPIGKGPGEKWTGPVN</sequence>
<dbReference type="Pfam" id="PF08899">
    <property type="entry name" value="DUF1844"/>
    <property type="match status" value="1"/>
</dbReference>
<comment type="caution">
    <text evidence="2">The sequence shown here is derived from an EMBL/GenBank/DDBJ whole genome shotgun (WGS) entry which is preliminary data.</text>
</comment>
<organism evidence="2 3">
    <name type="scientific">Microbacterium aerolatum</name>
    <dbReference type="NCBI Taxonomy" id="153731"/>
    <lineage>
        <taxon>Bacteria</taxon>
        <taxon>Bacillati</taxon>
        <taxon>Actinomycetota</taxon>
        <taxon>Actinomycetes</taxon>
        <taxon>Micrococcales</taxon>
        <taxon>Microbacteriaceae</taxon>
        <taxon>Microbacterium</taxon>
    </lineage>
</organism>
<keyword evidence="3" id="KW-1185">Reference proteome</keyword>
<evidence type="ECO:0000313" key="2">
    <source>
        <dbReference type="EMBL" id="GEK84886.1"/>
    </source>
</evidence>
<dbReference type="Proteomes" id="UP000321225">
    <property type="component" value="Unassembled WGS sequence"/>
</dbReference>
<gene>
    <name evidence="2" type="ORF">MAE01_00620</name>
</gene>
<protein>
    <recommendedName>
        <fullName evidence="4">DUF1844 domain-containing protein</fullName>
    </recommendedName>
</protein>
<dbReference type="InterPro" id="IPR014995">
    <property type="entry name" value="DUF1844"/>
</dbReference>
<dbReference type="AlphaFoldDB" id="A0A511AA52"/>
<evidence type="ECO:0008006" key="4">
    <source>
        <dbReference type="Google" id="ProtNLM"/>
    </source>
</evidence>
<proteinExistence type="predicted"/>
<dbReference type="EMBL" id="BJUW01000001">
    <property type="protein sequence ID" value="GEK84886.1"/>
    <property type="molecule type" value="Genomic_DNA"/>
</dbReference>
<reference evidence="2 3" key="1">
    <citation type="submission" date="2019-07" db="EMBL/GenBank/DDBJ databases">
        <title>Whole genome shotgun sequence of Microbacterium aerolatum NBRC 103071.</title>
        <authorList>
            <person name="Hosoyama A."/>
            <person name="Uohara A."/>
            <person name="Ohji S."/>
            <person name="Ichikawa N."/>
        </authorList>
    </citation>
    <scope>NUCLEOTIDE SEQUENCE [LARGE SCALE GENOMIC DNA]</scope>
    <source>
        <strain evidence="2 3">NBRC 103071</strain>
    </source>
</reference>
<evidence type="ECO:0000313" key="3">
    <source>
        <dbReference type="Proteomes" id="UP000321225"/>
    </source>
</evidence>
<accession>A0A511AA52</accession>
<feature type="region of interest" description="Disordered" evidence="1">
    <location>
        <begin position="24"/>
        <end position="51"/>
    </location>
</feature>
<name>A0A511AA52_9MICO</name>